<dbReference type="Proteomes" id="UP001234602">
    <property type="component" value="Unassembled WGS sequence"/>
</dbReference>
<proteinExistence type="predicted"/>
<name>A0AAW7IIH2_9BACI</name>
<dbReference type="PROSITE" id="PS51257">
    <property type="entry name" value="PROKAR_LIPOPROTEIN"/>
    <property type="match status" value="1"/>
</dbReference>
<evidence type="ECO:0000313" key="2">
    <source>
        <dbReference type="Proteomes" id="UP001234602"/>
    </source>
</evidence>
<reference evidence="1" key="1">
    <citation type="submission" date="2023-06" db="EMBL/GenBank/DDBJ databases">
        <title>Comparative genomics of Bacillaceae isolates and their secondary metabolite potential.</title>
        <authorList>
            <person name="Song L."/>
            <person name="Nielsen L.J."/>
            <person name="Mohite O."/>
            <person name="Xu X."/>
            <person name="Weber T."/>
            <person name="Kovacs A.T."/>
        </authorList>
    </citation>
    <scope>NUCLEOTIDE SEQUENCE</scope>
    <source>
        <strain evidence="1">D8_B_37</strain>
    </source>
</reference>
<gene>
    <name evidence="1" type="ORF">QUF89_16770</name>
</gene>
<sequence length="43" mass="4920">MKRLWLILLFPMLAGCWDSENIEDLSHVMGVGIAKSKNNDEIM</sequence>
<dbReference type="RefSeq" id="WP_289320444.1">
    <property type="nucleotide sequence ID" value="NZ_JAUCEY010000008.1"/>
</dbReference>
<dbReference type="EMBL" id="JAUCEY010000008">
    <property type="protein sequence ID" value="MDM5453802.1"/>
    <property type="molecule type" value="Genomic_DNA"/>
</dbReference>
<dbReference type="AlphaFoldDB" id="A0AAW7IIH2"/>
<accession>A0AAW7IIH2</accession>
<comment type="caution">
    <text evidence="1">The sequence shown here is derived from an EMBL/GenBank/DDBJ whole genome shotgun (WGS) entry which is preliminary data.</text>
</comment>
<protein>
    <recommendedName>
        <fullName evidence="3">Ger(X)C family spore germination protein</fullName>
    </recommendedName>
</protein>
<evidence type="ECO:0008006" key="3">
    <source>
        <dbReference type="Google" id="ProtNLM"/>
    </source>
</evidence>
<organism evidence="1 2">
    <name type="scientific">Peribacillus simplex</name>
    <dbReference type="NCBI Taxonomy" id="1478"/>
    <lineage>
        <taxon>Bacteria</taxon>
        <taxon>Bacillati</taxon>
        <taxon>Bacillota</taxon>
        <taxon>Bacilli</taxon>
        <taxon>Bacillales</taxon>
        <taxon>Bacillaceae</taxon>
        <taxon>Peribacillus</taxon>
    </lineage>
</organism>
<evidence type="ECO:0000313" key="1">
    <source>
        <dbReference type="EMBL" id="MDM5453802.1"/>
    </source>
</evidence>